<reference evidence="1 2" key="1">
    <citation type="submission" date="2011-02" db="EMBL/GenBank/DDBJ databases">
        <title>The Genome Sequence of Sphaeroforma arctica JP610.</title>
        <authorList>
            <consortium name="The Broad Institute Genome Sequencing Platform"/>
            <person name="Russ C."/>
            <person name="Cuomo C."/>
            <person name="Young S.K."/>
            <person name="Zeng Q."/>
            <person name="Gargeya S."/>
            <person name="Alvarado L."/>
            <person name="Berlin A."/>
            <person name="Chapman S.B."/>
            <person name="Chen Z."/>
            <person name="Freedman E."/>
            <person name="Gellesch M."/>
            <person name="Goldberg J."/>
            <person name="Griggs A."/>
            <person name="Gujja S."/>
            <person name="Heilman E."/>
            <person name="Heiman D."/>
            <person name="Howarth C."/>
            <person name="Mehta T."/>
            <person name="Neiman D."/>
            <person name="Pearson M."/>
            <person name="Roberts A."/>
            <person name="Saif S."/>
            <person name="Shea T."/>
            <person name="Shenoy N."/>
            <person name="Sisk P."/>
            <person name="Stolte C."/>
            <person name="Sykes S."/>
            <person name="White J."/>
            <person name="Yandava C."/>
            <person name="Burger G."/>
            <person name="Gray M.W."/>
            <person name="Holland P.W.H."/>
            <person name="King N."/>
            <person name="Lang F.B.F."/>
            <person name="Roger A.J."/>
            <person name="Ruiz-Trillo I."/>
            <person name="Haas B."/>
            <person name="Nusbaum C."/>
            <person name="Birren B."/>
        </authorList>
    </citation>
    <scope>NUCLEOTIDE SEQUENCE [LARGE SCALE GENOMIC DNA]</scope>
    <source>
        <strain evidence="1 2">JP610</strain>
    </source>
</reference>
<dbReference type="GeneID" id="25915583"/>
<protein>
    <submittedName>
        <fullName evidence="1">Uncharacterized protein</fullName>
    </submittedName>
</protein>
<sequence length="65" mass="6965">TGATAVVPEPEKDTGGGMDAAQAKMISALMRNSRASEETANEEEMGVAHVCLFEPSSPKAQEQWW</sequence>
<organism evidence="1 2">
    <name type="scientific">Sphaeroforma arctica JP610</name>
    <dbReference type="NCBI Taxonomy" id="667725"/>
    <lineage>
        <taxon>Eukaryota</taxon>
        <taxon>Ichthyosporea</taxon>
        <taxon>Ichthyophonida</taxon>
        <taxon>Sphaeroforma</taxon>
    </lineage>
</organism>
<evidence type="ECO:0000313" key="1">
    <source>
        <dbReference type="EMBL" id="KNC72365.1"/>
    </source>
</evidence>
<feature type="non-terminal residue" evidence="1">
    <location>
        <position position="1"/>
    </location>
</feature>
<dbReference type="EMBL" id="KQ247169">
    <property type="protein sequence ID" value="KNC72365.1"/>
    <property type="molecule type" value="Genomic_DNA"/>
</dbReference>
<dbReference type="Proteomes" id="UP000054560">
    <property type="component" value="Unassembled WGS sequence"/>
</dbReference>
<evidence type="ECO:0000313" key="2">
    <source>
        <dbReference type="Proteomes" id="UP000054560"/>
    </source>
</evidence>
<dbReference type="AlphaFoldDB" id="A0A0L0F6L8"/>
<accession>A0A0L0F6L8</accession>
<gene>
    <name evidence="1" type="ORF">SARC_15079</name>
</gene>
<dbReference type="RefSeq" id="XP_014146267.1">
    <property type="nucleotide sequence ID" value="XM_014290792.1"/>
</dbReference>
<proteinExistence type="predicted"/>
<keyword evidence="2" id="KW-1185">Reference proteome</keyword>
<feature type="non-terminal residue" evidence="1">
    <location>
        <position position="65"/>
    </location>
</feature>
<name>A0A0L0F6L8_9EUKA</name>